<reference evidence="2" key="1">
    <citation type="submission" date="2023-08" db="EMBL/GenBank/DDBJ databases">
        <title>Black Yeasts Isolated from many extreme environments.</title>
        <authorList>
            <person name="Coleine C."/>
            <person name="Stajich J.E."/>
            <person name="Selbmann L."/>
        </authorList>
    </citation>
    <scope>NUCLEOTIDE SEQUENCE</scope>
    <source>
        <strain evidence="2">CCFEE 5810</strain>
    </source>
</reference>
<dbReference type="AlphaFoldDB" id="A0AAN7WC29"/>
<dbReference type="PANTHER" id="PTHR35041">
    <property type="entry name" value="MEDIATOR OF RNA POLYMERASE II TRANSCRIPTION SUBUNIT 1"/>
    <property type="match status" value="1"/>
</dbReference>
<sequence>MARLTGIHWLAPTIMLASFTCGVLLAVGHHIFYASLRGKPIPTEPYRPFRGASFPQQQFNTSVGTAFAFFIRIFLSIAAGTAYTQIFWSSIKGVKKQSPTLAELDWASAGLQNVFGVFNLKHGRGYPMLVVMAIIFWCVPIATIFTPGTLSVESASVRSPWNDSMARVPQYDFATMNLAAPLTNTAAEAGVDDWEYQGPSQPLQHVALAVMGGGSILPIDPPCRSNMSWSQDVWGPALTCIEIEGSERDDMWVNIWNSYNSTTESSITYMSWVPWSWKDQPFGLGLRNISLDPYRNQPYIFNDVSFGDYEPEITQRGPPPGDVAGDGPASLWIAVLPNMQSLGFSHLSSESPKDIYWSDDPSCAYTMITDLTAPYPGECAGVNGTFFPVKAFDESTLLRCDLLNTSYSIDFNYTNGVQDVRVKTDTTINTPVLNGSAYFLGPKLGIDGAVNPDGACATFHTNPIPNGEGTPCVFDLDAIRMLSYQSISAAFNQFITGSVSINTLYDGIATNTTIMKTVLAQTNELAYLRQVHTRDFLAQPPLQSLITNDSDEWWDHPGLASSQLPSVNRDLKTALVELFENLTISVISEPYFLPNYSSSFAPDQSPSVTVGMYRNVYAYDPVTLWIAYGLSILFTALAVLAGTIALVQNGASYSNYFSTILRVSRTAELDIQVAGRDGPGHDPLPAYLQDARLDLGSQAVDARGYELVKGSTDQQSLVRSHEIELPRVARTYDGH</sequence>
<dbReference type="EMBL" id="JAVRQU010000006">
    <property type="protein sequence ID" value="KAK5701737.1"/>
    <property type="molecule type" value="Genomic_DNA"/>
</dbReference>
<comment type="caution">
    <text evidence="2">The sequence shown here is derived from an EMBL/GenBank/DDBJ whole genome shotgun (WGS) entry which is preliminary data.</text>
</comment>
<evidence type="ECO:0000313" key="2">
    <source>
        <dbReference type="EMBL" id="KAK5701737.1"/>
    </source>
</evidence>
<feature type="transmembrane region" description="Helical" evidence="1">
    <location>
        <begin position="129"/>
        <end position="150"/>
    </location>
</feature>
<feature type="transmembrane region" description="Helical" evidence="1">
    <location>
        <begin position="66"/>
        <end position="88"/>
    </location>
</feature>
<keyword evidence="1" id="KW-1133">Transmembrane helix</keyword>
<feature type="transmembrane region" description="Helical" evidence="1">
    <location>
        <begin position="625"/>
        <end position="647"/>
    </location>
</feature>
<keyword evidence="1" id="KW-0472">Membrane</keyword>
<gene>
    <name evidence="2" type="ORF">LTR97_004555</name>
</gene>
<feature type="transmembrane region" description="Helical" evidence="1">
    <location>
        <begin position="7"/>
        <end position="32"/>
    </location>
</feature>
<keyword evidence="1" id="KW-0812">Transmembrane</keyword>
<dbReference type="PANTHER" id="PTHR35041:SF6">
    <property type="entry name" value="FORMYLMETHIONINE DEFORMYLASE-LIKE PROTEIN-RELATED"/>
    <property type="match status" value="1"/>
</dbReference>
<protein>
    <submittedName>
        <fullName evidence="2">Uncharacterized protein</fullName>
    </submittedName>
</protein>
<organism evidence="2 3">
    <name type="scientific">Elasticomyces elasticus</name>
    <dbReference type="NCBI Taxonomy" id="574655"/>
    <lineage>
        <taxon>Eukaryota</taxon>
        <taxon>Fungi</taxon>
        <taxon>Dikarya</taxon>
        <taxon>Ascomycota</taxon>
        <taxon>Pezizomycotina</taxon>
        <taxon>Dothideomycetes</taxon>
        <taxon>Dothideomycetidae</taxon>
        <taxon>Mycosphaerellales</taxon>
        <taxon>Teratosphaeriaceae</taxon>
        <taxon>Elasticomyces</taxon>
    </lineage>
</organism>
<evidence type="ECO:0000256" key="1">
    <source>
        <dbReference type="SAM" id="Phobius"/>
    </source>
</evidence>
<dbReference type="Proteomes" id="UP001310594">
    <property type="component" value="Unassembled WGS sequence"/>
</dbReference>
<proteinExistence type="predicted"/>
<name>A0AAN7WC29_9PEZI</name>
<accession>A0AAN7WC29</accession>
<evidence type="ECO:0000313" key="3">
    <source>
        <dbReference type="Proteomes" id="UP001310594"/>
    </source>
</evidence>